<reference evidence="1 2" key="1">
    <citation type="submission" date="2023-05" db="EMBL/GenBank/DDBJ databases">
        <title>A 100% complete, gapless, phased diploid assembly of the Scenedesmus obliquus UTEX 3031 genome.</title>
        <authorList>
            <person name="Biondi T.C."/>
            <person name="Hanschen E.R."/>
            <person name="Kwon T."/>
            <person name="Eng W."/>
            <person name="Kruse C.P.S."/>
            <person name="Koehler S.I."/>
            <person name="Kunde Y."/>
            <person name="Gleasner C.D."/>
            <person name="You Mak K.T."/>
            <person name="Polle J."/>
            <person name="Hovde B.T."/>
            <person name="Starkenburg S.R."/>
        </authorList>
    </citation>
    <scope>NUCLEOTIDE SEQUENCE [LARGE SCALE GENOMIC DNA]</scope>
    <source>
        <strain evidence="1 2">DOE0152z</strain>
    </source>
</reference>
<accession>A0ABY8U5T0</accession>
<keyword evidence="2" id="KW-1185">Reference proteome</keyword>
<evidence type="ECO:0000313" key="2">
    <source>
        <dbReference type="Proteomes" id="UP001244341"/>
    </source>
</evidence>
<protein>
    <submittedName>
        <fullName evidence="1">Uncharacterized protein</fullName>
    </submittedName>
</protein>
<sequence>MAQQLTQDVYLAAPASQYSLSPVEGAGKVVDVLKKSGTLDTLRGKALDAMKHNESLRSQIEQMLQQAELLQPGKTYSKSEAERVVANFYNRNEKQLVGLLRDTLYTVVSDETTV</sequence>
<dbReference type="Proteomes" id="UP001244341">
    <property type="component" value="Chromosome 7b"/>
</dbReference>
<evidence type="ECO:0000313" key="1">
    <source>
        <dbReference type="EMBL" id="WIA16720.1"/>
    </source>
</evidence>
<gene>
    <name evidence="1" type="ORF">OEZ85_013374</name>
</gene>
<proteinExistence type="predicted"/>
<name>A0ABY8U5T0_TETOB</name>
<dbReference type="EMBL" id="CP126214">
    <property type="protein sequence ID" value="WIA16720.1"/>
    <property type="molecule type" value="Genomic_DNA"/>
</dbReference>
<organism evidence="1 2">
    <name type="scientific">Tetradesmus obliquus</name>
    <name type="common">Green alga</name>
    <name type="synonym">Acutodesmus obliquus</name>
    <dbReference type="NCBI Taxonomy" id="3088"/>
    <lineage>
        <taxon>Eukaryota</taxon>
        <taxon>Viridiplantae</taxon>
        <taxon>Chlorophyta</taxon>
        <taxon>core chlorophytes</taxon>
        <taxon>Chlorophyceae</taxon>
        <taxon>CS clade</taxon>
        <taxon>Sphaeropleales</taxon>
        <taxon>Scenedesmaceae</taxon>
        <taxon>Tetradesmus</taxon>
    </lineage>
</organism>